<dbReference type="EMBL" id="JANBVB010001365">
    <property type="protein sequence ID" value="KAJ2890412.1"/>
    <property type="molecule type" value="Genomic_DNA"/>
</dbReference>
<organism evidence="1 2">
    <name type="scientific">Coemansia aciculifera</name>
    <dbReference type="NCBI Taxonomy" id="417176"/>
    <lineage>
        <taxon>Eukaryota</taxon>
        <taxon>Fungi</taxon>
        <taxon>Fungi incertae sedis</taxon>
        <taxon>Zoopagomycota</taxon>
        <taxon>Kickxellomycotina</taxon>
        <taxon>Kickxellomycetes</taxon>
        <taxon>Kickxellales</taxon>
        <taxon>Kickxellaceae</taxon>
        <taxon>Coemansia</taxon>
    </lineage>
</organism>
<feature type="non-terminal residue" evidence="1">
    <location>
        <position position="382"/>
    </location>
</feature>
<dbReference type="Proteomes" id="UP001139981">
    <property type="component" value="Unassembled WGS sequence"/>
</dbReference>
<evidence type="ECO:0000313" key="1">
    <source>
        <dbReference type="EMBL" id="KAJ2890412.1"/>
    </source>
</evidence>
<sequence>MDRLKTAAQALGVALDDAHFAQAMDAQDPLGHLRDEFEIPTVSQVTGEHALDAPCTYLCGNSLGLLPKRARRVLNEEMDEWATKGVVGHHHHSEGRPWISYRKQIVEKMAPLVGAAPIEVGVMNTLTVNIHLMLAAFYKPTATRSKILIESKAFPSDHYAVESQIQWHGLPADALLLAEPRAGEATLHTSDILRLIEQQGDQIAVVMLSGVQYYTGQVFDMEMITAAAQAKGCIVGWDLAHAAGNVPLKLHDWNVDFACWCTYKYMNSGPGGISGFFVHERYALDSDLPRLTGWWAHDEATRFEMSNCFAPNRGAAGFEISNTPILTAATLLGSLDVFALTTMDDLHEKSVLLTTYLEYLLAKHVSEHVRIITPSDCRGAQL</sequence>
<protein>
    <submittedName>
        <fullName evidence="1">Kynureninase (L-kynurenine hydrolase)</fullName>
        <ecNumber evidence="1">3.7.1.3</ecNumber>
    </submittedName>
</protein>
<keyword evidence="1" id="KW-0378">Hydrolase</keyword>
<proteinExistence type="predicted"/>
<comment type="caution">
    <text evidence="1">The sequence shown here is derived from an EMBL/GenBank/DDBJ whole genome shotgun (WGS) entry which is preliminary data.</text>
</comment>
<name>A0ACC1M0B9_9FUNG</name>
<evidence type="ECO:0000313" key="2">
    <source>
        <dbReference type="Proteomes" id="UP001139981"/>
    </source>
</evidence>
<gene>
    <name evidence="1" type="primary">BNA5</name>
    <name evidence="1" type="ORF">IWW38_004147</name>
</gene>
<accession>A0ACC1M0B9</accession>
<reference evidence="1" key="1">
    <citation type="submission" date="2022-07" db="EMBL/GenBank/DDBJ databases">
        <title>Phylogenomic reconstructions and comparative analyses of Kickxellomycotina fungi.</title>
        <authorList>
            <person name="Reynolds N.K."/>
            <person name="Stajich J.E."/>
            <person name="Barry K."/>
            <person name="Grigoriev I.V."/>
            <person name="Crous P."/>
            <person name="Smith M.E."/>
        </authorList>
    </citation>
    <scope>NUCLEOTIDE SEQUENCE</scope>
    <source>
        <strain evidence="1">CBS 190363</strain>
    </source>
</reference>
<keyword evidence="2" id="KW-1185">Reference proteome</keyword>
<dbReference type="EC" id="3.7.1.3" evidence="1"/>